<dbReference type="EMBL" id="JALLBG020000156">
    <property type="protein sequence ID" value="KAL3761159.1"/>
    <property type="molecule type" value="Genomic_DNA"/>
</dbReference>
<comment type="catalytic activity">
    <reaction evidence="7">
        <text>L-cysteine + O2 = 3-sulfino-L-alanine + H(+)</text>
        <dbReference type="Rhea" id="RHEA:20441"/>
        <dbReference type="ChEBI" id="CHEBI:15378"/>
        <dbReference type="ChEBI" id="CHEBI:15379"/>
        <dbReference type="ChEBI" id="CHEBI:35235"/>
        <dbReference type="ChEBI" id="CHEBI:61085"/>
        <dbReference type="EC" id="1.13.11.20"/>
    </reaction>
</comment>
<comment type="cofactor">
    <cofactor evidence="7">
        <name>Fe cation</name>
        <dbReference type="ChEBI" id="CHEBI:24875"/>
    </cofactor>
    <text evidence="7">Binds 1 Fe cation per subunit.</text>
</comment>
<proteinExistence type="inferred from homology"/>
<reference evidence="8 9" key="1">
    <citation type="submission" date="2024-10" db="EMBL/GenBank/DDBJ databases">
        <title>Updated reference genomes for cyclostephanoid diatoms.</title>
        <authorList>
            <person name="Roberts W.R."/>
            <person name="Alverson A.J."/>
        </authorList>
    </citation>
    <scope>NUCLEOTIDE SEQUENCE [LARGE SCALE GENOMIC DNA]</scope>
    <source>
        <strain evidence="8 9">AJA232-27</strain>
    </source>
</reference>
<dbReference type="GO" id="GO:0017172">
    <property type="term" value="F:cysteine dioxygenase activity"/>
    <property type="evidence" value="ECO:0007669"/>
    <property type="project" value="UniProtKB-UniRule"/>
</dbReference>
<dbReference type="InterPro" id="IPR014710">
    <property type="entry name" value="RmlC-like_jellyroll"/>
</dbReference>
<evidence type="ECO:0000256" key="7">
    <source>
        <dbReference type="RuleBase" id="RU366010"/>
    </source>
</evidence>
<evidence type="ECO:0000256" key="5">
    <source>
        <dbReference type="ARBA" id="ARBA00023002"/>
    </source>
</evidence>
<keyword evidence="4 7" id="KW-0223">Dioxygenase</keyword>
<dbReference type="InterPro" id="IPR010300">
    <property type="entry name" value="CDO_1"/>
</dbReference>
<dbReference type="AlphaFoldDB" id="A0ABD3MEW9"/>
<dbReference type="EC" id="1.13.11.20" evidence="2 7"/>
<dbReference type="GO" id="GO:0005506">
    <property type="term" value="F:iron ion binding"/>
    <property type="evidence" value="ECO:0007669"/>
    <property type="project" value="UniProtKB-UniRule"/>
</dbReference>
<keyword evidence="6 7" id="KW-0408">Iron</keyword>
<evidence type="ECO:0000256" key="3">
    <source>
        <dbReference type="ARBA" id="ARBA00022723"/>
    </source>
</evidence>
<protein>
    <recommendedName>
        <fullName evidence="2 7">Cysteine dioxygenase</fullName>
        <ecNumber evidence="2 7">1.13.11.20</ecNumber>
    </recommendedName>
</protein>
<evidence type="ECO:0000313" key="8">
    <source>
        <dbReference type="EMBL" id="KAL3761159.1"/>
    </source>
</evidence>
<keyword evidence="3 7" id="KW-0479">Metal-binding</keyword>
<evidence type="ECO:0000313" key="9">
    <source>
        <dbReference type="Proteomes" id="UP001530293"/>
    </source>
</evidence>
<accession>A0ABD3MEW9</accession>
<organism evidence="8 9">
    <name type="scientific">Discostella pseudostelligera</name>
    <dbReference type="NCBI Taxonomy" id="259834"/>
    <lineage>
        <taxon>Eukaryota</taxon>
        <taxon>Sar</taxon>
        <taxon>Stramenopiles</taxon>
        <taxon>Ochrophyta</taxon>
        <taxon>Bacillariophyta</taxon>
        <taxon>Coscinodiscophyceae</taxon>
        <taxon>Thalassiosirophycidae</taxon>
        <taxon>Stephanodiscales</taxon>
        <taxon>Stephanodiscaceae</taxon>
        <taxon>Discostella</taxon>
    </lineage>
</organism>
<evidence type="ECO:0000256" key="4">
    <source>
        <dbReference type="ARBA" id="ARBA00022964"/>
    </source>
</evidence>
<comment type="similarity">
    <text evidence="1 7">Belongs to the cysteine dioxygenase family.</text>
</comment>
<dbReference type="SUPFAM" id="SSF51182">
    <property type="entry name" value="RmlC-like cupins"/>
    <property type="match status" value="1"/>
</dbReference>
<evidence type="ECO:0000256" key="1">
    <source>
        <dbReference type="ARBA" id="ARBA00006622"/>
    </source>
</evidence>
<name>A0ABD3MEW9_9STRA</name>
<dbReference type="Gene3D" id="2.60.120.10">
    <property type="entry name" value="Jelly Rolls"/>
    <property type="match status" value="1"/>
</dbReference>
<dbReference type="CDD" id="cd10548">
    <property type="entry name" value="cupin_CDO"/>
    <property type="match status" value="1"/>
</dbReference>
<sequence>MALSSSPASVSYLAYDTAHEEFIPTDHSACPSPDSKSKIAGSIALAEFVDTLPRILHRQKEQQIGASSLRRGTDDDPVNLLFRRLDLSLGEWRKYALFDPMKNYTRNLIATDDETFTLLLLCWNPSKESPIHDHPCDGCWLRVCTGKIQETRYEINAAADRLEITSDMVFDGKGVASQCIIFD</sequence>
<comment type="caution">
    <text evidence="8">The sequence shown here is derived from an EMBL/GenBank/DDBJ whole genome shotgun (WGS) entry which is preliminary data.</text>
</comment>
<keyword evidence="9" id="KW-1185">Reference proteome</keyword>
<gene>
    <name evidence="8" type="ORF">ACHAWU_000254</name>
</gene>
<dbReference type="Pfam" id="PF05995">
    <property type="entry name" value="CDO_I"/>
    <property type="match status" value="1"/>
</dbReference>
<evidence type="ECO:0000256" key="6">
    <source>
        <dbReference type="ARBA" id="ARBA00023004"/>
    </source>
</evidence>
<dbReference type="InterPro" id="IPR011051">
    <property type="entry name" value="RmlC_Cupin_sf"/>
</dbReference>
<dbReference type="PANTHER" id="PTHR12918:SF1">
    <property type="entry name" value="CYSTEINE DIOXYGENASE TYPE 1"/>
    <property type="match status" value="1"/>
</dbReference>
<keyword evidence="5 7" id="KW-0560">Oxidoreductase</keyword>
<dbReference type="Proteomes" id="UP001530293">
    <property type="component" value="Unassembled WGS sequence"/>
</dbReference>
<dbReference type="PANTHER" id="PTHR12918">
    <property type="entry name" value="CYSTEINE DIOXYGENASE"/>
    <property type="match status" value="1"/>
</dbReference>
<evidence type="ECO:0000256" key="2">
    <source>
        <dbReference type="ARBA" id="ARBA00013133"/>
    </source>
</evidence>